<dbReference type="InterPro" id="IPR011676">
    <property type="entry name" value="DUF1618"/>
</dbReference>
<dbReference type="AlphaFoldDB" id="M8AWH5"/>
<evidence type="ECO:0000313" key="1">
    <source>
        <dbReference type="EnsemblPlants" id="EMT06050"/>
    </source>
</evidence>
<dbReference type="PANTHER" id="PTHR33086">
    <property type="entry name" value="OS05G0468200 PROTEIN-RELATED"/>
    <property type="match status" value="1"/>
</dbReference>
<accession>M8AWH5</accession>
<reference evidence="1" key="1">
    <citation type="submission" date="2015-06" db="UniProtKB">
        <authorList>
            <consortium name="EnsemblPlants"/>
        </authorList>
    </citation>
    <scope>IDENTIFICATION</scope>
</reference>
<name>M8AWH5_AEGTA</name>
<protein>
    <submittedName>
        <fullName evidence="1">Uncharacterized protein</fullName>
    </submittedName>
</protein>
<dbReference type="EnsemblPlants" id="EMT06050">
    <property type="protein sequence ID" value="EMT06050"/>
    <property type="gene ID" value="F775_42510"/>
</dbReference>
<organism evidence="1">
    <name type="scientific">Aegilops tauschii</name>
    <name type="common">Tausch's goatgrass</name>
    <name type="synonym">Aegilops squarrosa</name>
    <dbReference type="NCBI Taxonomy" id="37682"/>
    <lineage>
        <taxon>Eukaryota</taxon>
        <taxon>Viridiplantae</taxon>
        <taxon>Streptophyta</taxon>
        <taxon>Embryophyta</taxon>
        <taxon>Tracheophyta</taxon>
        <taxon>Spermatophyta</taxon>
        <taxon>Magnoliopsida</taxon>
        <taxon>Liliopsida</taxon>
        <taxon>Poales</taxon>
        <taxon>Poaceae</taxon>
        <taxon>BOP clade</taxon>
        <taxon>Pooideae</taxon>
        <taxon>Triticodae</taxon>
        <taxon>Triticeae</taxon>
        <taxon>Triticinae</taxon>
        <taxon>Aegilops</taxon>
    </lineage>
</organism>
<dbReference type="Pfam" id="PF07762">
    <property type="entry name" value="DUF1618"/>
    <property type="match status" value="1"/>
</dbReference>
<dbReference type="PANTHER" id="PTHR33086:SF90">
    <property type="entry name" value="DUF1618 DOMAIN-CONTAINING PROTEIN"/>
    <property type="match status" value="1"/>
</dbReference>
<sequence length="290" mass="32454">MVPGEVARICGHSEIADELTEIIGTRVRFYARVDTVDGERGLVVFSLHFVGAEPPTNTSLPRHCPAVYDKRPLLVRHDDGCYSLVLMAISSQQWTDDPLVRPVICPWSPPTPQSLSRDDHDKGDGVCAWKTRQGKAFWADLKQGVLYCDCADHLNDGDDDMEFTYVALPEEYGVEELNYNGRAMGGGVGDIVWFVVIESYEHPGDTTVVVWSLDLSDGAERRWERHRELSLLSIWAMQGFVEAGLPRRVPWSPFLREQDAGVLYFLLPLADEKSARGCHLIGIDLNVEAP</sequence>
<proteinExistence type="predicted"/>